<dbReference type="PANTHER" id="PTHR33751">
    <property type="entry name" value="CBB3-TYPE CYTOCHROME C OXIDASE SUBUNIT FIXP"/>
    <property type="match status" value="1"/>
</dbReference>
<dbReference type="PROSITE" id="PS51007">
    <property type="entry name" value="CYTC"/>
    <property type="match status" value="1"/>
</dbReference>
<evidence type="ECO:0000256" key="1">
    <source>
        <dbReference type="ARBA" id="ARBA00022448"/>
    </source>
</evidence>
<protein>
    <submittedName>
        <fullName evidence="9">C-type cytochrome</fullName>
    </submittedName>
</protein>
<dbReference type="PANTHER" id="PTHR33751:SF9">
    <property type="entry name" value="CYTOCHROME C4"/>
    <property type="match status" value="1"/>
</dbReference>
<evidence type="ECO:0000313" key="10">
    <source>
        <dbReference type="Proteomes" id="UP000633814"/>
    </source>
</evidence>
<comment type="caution">
    <text evidence="9">The sequence shown here is derived from an EMBL/GenBank/DDBJ whole genome shotgun (WGS) entry which is preliminary data.</text>
</comment>
<name>A0ABS8C221_9ALTE</name>
<gene>
    <name evidence="9" type="ORF">JAO78_005985</name>
</gene>
<dbReference type="RefSeq" id="WP_226750453.1">
    <property type="nucleotide sequence ID" value="NZ_JAEINI020000003.1"/>
</dbReference>
<dbReference type="SUPFAM" id="SSF46626">
    <property type="entry name" value="Cytochrome c"/>
    <property type="match status" value="1"/>
</dbReference>
<sequence>MRKAMFIFAAMLLVACDNNMTQPPAPSRDYTPAEQQTLAAGSARARTCAACHGPRGISRNAMYPHLAGRSANELSAALTAYRDGERKHAIMSPQARGLTDDDITLLSKYFALLPAAATATTAE</sequence>
<keyword evidence="1" id="KW-0813">Transport</keyword>
<evidence type="ECO:0000256" key="5">
    <source>
        <dbReference type="ARBA" id="ARBA00023004"/>
    </source>
</evidence>
<keyword evidence="5 6" id="KW-0408">Iron</keyword>
<accession>A0ABS8C221</accession>
<keyword evidence="2 6" id="KW-0349">Heme</keyword>
<dbReference type="EMBL" id="JAEINI020000003">
    <property type="protein sequence ID" value="MCB5226359.1"/>
    <property type="molecule type" value="Genomic_DNA"/>
</dbReference>
<evidence type="ECO:0000256" key="6">
    <source>
        <dbReference type="PROSITE-ProRule" id="PRU00433"/>
    </source>
</evidence>
<dbReference type="InterPro" id="IPR036909">
    <property type="entry name" value="Cyt_c-like_dom_sf"/>
</dbReference>
<keyword evidence="10" id="KW-1185">Reference proteome</keyword>
<dbReference type="Pfam" id="PF00034">
    <property type="entry name" value="Cytochrom_C"/>
    <property type="match status" value="1"/>
</dbReference>
<keyword evidence="7" id="KW-0732">Signal</keyword>
<dbReference type="Gene3D" id="1.10.760.10">
    <property type="entry name" value="Cytochrome c-like domain"/>
    <property type="match status" value="1"/>
</dbReference>
<feature type="chain" id="PRO_5045286163" evidence="7">
    <location>
        <begin position="22"/>
        <end position="123"/>
    </location>
</feature>
<dbReference type="PROSITE" id="PS51257">
    <property type="entry name" value="PROKAR_LIPOPROTEIN"/>
    <property type="match status" value="1"/>
</dbReference>
<feature type="domain" description="Cytochrome c" evidence="8">
    <location>
        <begin position="36"/>
        <end position="114"/>
    </location>
</feature>
<keyword evidence="3 6" id="KW-0479">Metal-binding</keyword>
<proteinExistence type="predicted"/>
<evidence type="ECO:0000259" key="8">
    <source>
        <dbReference type="PROSITE" id="PS51007"/>
    </source>
</evidence>
<dbReference type="InterPro" id="IPR009056">
    <property type="entry name" value="Cyt_c-like_dom"/>
</dbReference>
<evidence type="ECO:0000313" key="9">
    <source>
        <dbReference type="EMBL" id="MCB5226359.1"/>
    </source>
</evidence>
<dbReference type="Proteomes" id="UP000633814">
    <property type="component" value="Unassembled WGS sequence"/>
</dbReference>
<organism evidence="9 10">
    <name type="scientific">Alishewanella maricola</name>
    <dbReference type="NCBI Taxonomy" id="2795740"/>
    <lineage>
        <taxon>Bacteria</taxon>
        <taxon>Pseudomonadati</taxon>
        <taxon>Pseudomonadota</taxon>
        <taxon>Gammaproteobacteria</taxon>
        <taxon>Alteromonadales</taxon>
        <taxon>Alteromonadaceae</taxon>
        <taxon>Alishewanella</taxon>
    </lineage>
</organism>
<evidence type="ECO:0000256" key="7">
    <source>
        <dbReference type="SAM" id="SignalP"/>
    </source>
</evidence>
<dbReference type="InterPro" id="IPR050597">
    <property type="entry name" value="Cytochrome_c_Oxidase_Subunit"/>
</dbReference>
<evidence type="ECO:0000256" key="4">
    <source>
        <dbReference type="ARBA" id="ARBA00022982"/>
    </source>
</evidence>
<feature type="signal peptide" evidence="7">
    <location>
        <begin position="1"/>
        <end position="21"/>
    </location>
</feature>
<evidence type="ECO:0000256" key="3">
    <source>
        <dbReference type="ARBA" id="ARBA00022723"/>
    </source>
</evidence>
<evidence type="ECO:0000256" key="2">
    <source>
        <dbReference type="ARBA" id="ARBA00022617"/>
    </source>
</evidence>
<keyword evidence="4" id="KW-0249">Electron transport</keyword>
<reference evidence="9 10" key="1">
    <citation type="submission" date="2021-10" db="EMBL/GenBank/DDBJ databases">
        <title>Alishewanella koreense sp. nov. isolated from seawater of southwestern coast in South Korea and the proposal for the reclassification of Rheinheimera perlucida and Rheinheimera tuosuensis as Arsukibacterium perlucida and Arsukibacterium tuosuensis.</title>
        <authorList>
            <person name="Kim K.H."/>
            <person name="Ruan W."/>
            <person name="Kim K.R."/>
            <person name="Baek J.H."/>
            <person name="Jeon C.O."/>
        </authorList>
    </citation>
    <scope>NUCLEOTIDE SEQUENCE [LARGE SCALE GENOMIC DNA]</scope>
    <source>
        <strain evidence="9 10">16-MA</strain>
    </source>
</reference>